<organism evidence="2 3">
    <name type="scientific">Streptomyces sodiiphilus</name>
    <dbReference type="NCBI Taxonomy" id="226217"/>
    <lineage>
        <taxon>Bacteria</taxon>
        <taxon>Bacillati</taxon>
        <taxon>Actinomycetota</taxon>
        <taxon>Actinomycetes</taxon>
        <taxon>Kitasatosporales</taxon>
        <taxon>Streptomycetaceae</taxon>
        <taxon>Streptomyces</taxon>
    </lineage>
</organism>
<accession>A0ABP5AHZ1</accession>
<feature type="transmembrane region" description="Helical" evidence="1">
    <location>
        <begin position="18"/>
        <end position="36"/>
    </location>
</feature>
<protein>
    <submittedName>
        <fullName evidence="2">Uncharacterized protein</fullName>
    </submittedName>
</protein>
<keyword evidence="1" id="KW-0472">Membrane</keyword>
<reference evidence="3" key="1">
    <citation type="journal article" date="2019" name="Int. J. Syst. Evol. Microbiol.">
        <title>The Global Catalogue of Microorganisms (GCM) 10K type strain sequencing project: providing services to taxonomists for standard genome sequencing and annotation.</title>
        <authorList>
            <consortium name="The Broad Institute Genomics Platform"/>
            <consortium name="The Broad Institute Genome Sequencing Center for Infectious Disease"/>
            <person name="Wu L."/>
            <person name="Ma J."/>
        </authorList>
    </citation>
    <scope>NUCLEOTIDE SEQUENCE [LARGE SCALE GENOMIC DNA]</scope>
    <source>
        <strain evidence="3">JCM 13581</strain>
    </source>
</reference>
<dbReference type="EMBL" id="BAAAMJ010000016">
    <property type="protein sequence ID" value="GAA1909747.1"/>
    <property type="molecule type" value="Genomic_DNA"/>
</dbReference>
<keyword evidence="1" id="KW-1133">Transmembrane helix</keyword>
<feature type="transmembrane region" description="Helical" evidence="1">
    <location>
        <begin position="48"/>
        <end position="67"/>
    </location>
</feature>
<sequence>MPLLLWAGMRATGERGNVVLIVFGGLLWVGFSGWFIDDIDRPGGHVPIPALAAFALVGTALAGARPVGR</sequence>
<keyword evidence="1" id="KW-0812">Transmembrane</keyword>
<evidence type="ECO:0000313" key="3">
    <source>
        <dbReference type="Proteomes" id="UP001501303"/>
    </source>
</evidence>
<dbReference type="Proteomes" id="UP001501303">
    <property type="component" value="Unassembled WGS sequence"/>
</dbReference>
<keyword evidence="3" id="KW-1185">Reference proteome</keyword>
<proteinExistence type="predicted"/>
<name>A0ABP5AHZ1_9ACTN</name>
<evidence type="ECO:0000313" key="2">
    <source>
        <dbReference type="EMBL" id="GAA1909747.1"/>
    </source>
</evidence>
<comment type="caution">
    <text evidence="2">The sequence shown here is derived from an EMBL/GenBank/DDBJ whole genome shotgun (WGS) entry which is preliminary data.</text>
</comment>
<gene>
    <name evidence="2" type="ORF">GCM10009716_19520</name>
</gene>
<evidence type="ECO:0000256" key="1">
    <source>
        <dbReference type="SAM" id="Phobius"/>
    </source>
</evidence>